<comment type="subcellular location">
    <subcellularLocation>
        <location evidence="1">Cell inner membrane</location>
        <topology evidence="1">Multi-pass membrane protein</topology>
    </subcellularLocation>
</comment>
<feature type="transmembrane region" description="Helical" evidence="7">
    <location>
        <begin position="138"/>
        <end position="160"/>
    </location>
</feature>
<evidence type="ECO:0000256" key="5">
    <source>
        <dbReference type="ARBA" id="ARBA00022989"/>
    </source>
</evidence>
<evidence type="ECO:0000256" key="1">
    <source>
        <dbReference type="ARBA" id="ARBA00004429"/>
    </source>
</evidence>
<keyword evidence="5 7" id="KW-1133">Transmembrane helix</keyword>
<dbReference type="GO" id="GO:0022857">
    <property type="term" value="F:transmembrane transporter activity"/>
    <property type="evidence" value="ECO:0007669"/>
    <property type="project" value="InterPro"/>
</dbReference>
<evidence type="ECO:0000259" key="8">
    <source>
        <dbReference type="PROSITE" id="PS50850"/>
    </source>
</evidence>
<dbReference type="GO" id="GO:0005886">
    <property type="term" value="C:plasma membrane"/>
    <property type="evidence" value="ECO:0007669"/>
    <property type="project" value="UniProtKB-SubCell"/>
</dbReference>
<evidence type="ECO:0000313" key="9">
    <source>
        <dbReference type="EMBL" id="HAE4189026.1"/>
    </source>
</evidence>
<dbReference type="InterPro" id="IPR004747">
    <property type="entry name" value="CynX-like"/>
</dbReference>
<feature type="transmembrane region" description="Helical" evidence="7">
    <location>
        <begin position="104"/>
        <end position="126"/>
    </location>
</feature>
<dbReference type="NCBIfam" id="TIGR00896">
    <property type="entry name" value="CynX"/>
    <property type="match status" value="1"/>
</dbReference>
<keyword evidence="2" id="KW-1003">Cell membrane</keyword>
<name>A0A730ZRL4_SALHO</name>
<dbReference type="PROSITE" id="PS50850">
    <property type="entry name" value="MFS"/>
    <property type="match status" value="1"/>
</dbReference>
<protein>
    <submittedName>
        <fullName evidence="9">CynX/NimT family MFS transporter</fullName>
    </submittedName>
</protein>
<evidence type="ECO:0000256" key="7">
    <source>
        <dbReference type="SAM" id="Phobius"/>
    </source>
</evidence>
<feature type="transmembrane region" description="Helical" evidence="7">
    <location>
        <begin position="335"/>
        <end position="354"/>
    </location>
</feature>
<reference evidence="9" key="2">
    <citation type="submission" date="2018-07" db="EMBL/GenBank/DDBJ databases">
        <authorList>
            <consortium name="NCBI Pathogen Detection Project"/>
        </authorList>
    </citation>
    <scope>NUCLEOTIDE SEQUENCE</scope>
    <source>
        <strain evidence="9">23-88</strain>
    </source>
</reference>
<keyword evidence="4 7" id="KW-0812">Transmembrane</keyword>
<feature type="transmembrane region" description="Helical" evidence="7">
    <location>
        <begin position="366"/>
        <end position="386"/>
    </location>
</feature>
<organism evidence="9">
    <name type="scientific">Salmonella enterica subsp. houtenae serovar 1,40:z4,z32:-</name>
    <dbReference type="NCBI Taxonomy" id="1967604"/>
    <lineage>
        <taxon>Bacteria</taxon>
        <taxon>Pseudomonadati</taxon>
        <taxon>Pseudomonadota</taxon>
        <taxon>Gammaproteobacteria</taxon>
        <taxon>Enterobacterales</taxon>
        <taxon>Enterobacteriaceae</taxon>
        <taxon>Salmonella</taxon>
    </lineage>
</organism>
<dbReference type="EMBL" id="DAARWD010000007">
    <property type="protein sequence ID" value="HAE4189026.1"/>
    <property type="molecule type" value="Genomic_DNA"/>
</dbReference>
<gene>
    <name evidence="9" type="ORF">GND90_001993</name>
</gene>
<proteinExistence type="predicted"/>
<feature type="transmembrane region" description="Helical" evidence="7">
    <location>
        <begin position="302"/>
        <end position="323"/>
    </location>
</feature>
<comment type="caution">
    <text evidence="9">The sequence shown here is derived from an EMBL/GenBank/DDBJ whole genome shotgun (WGS) entry which is preliminary data.</text>
</comment>
<dbReference type="Gene3D" id="1.20.1250.20">
    <property type="entry name" value="MFS general substrate transporter like domains"/>
    <property type="match status" value="1"/>
</dbReference>
<dbReference type="InterPro" id="IPR052524">
    <property type="entry name" value="MFS_Cyanate_Porter"/>
</dbReference>
<feature type="transmembrane region" description="Helical" evidence="7">
    <location>
        <begin position="212"/>
        <end position="234"/>
    </location>
</feature>
<evidence type="ECO:0000256" key="3">
    <source>
        <dbReference type="ARBA" id="ARBA00022519"/>
    </source>
</evidence>
<evidence type="ECO:0000256" key="6">
    <source>
        <dbReference type="ARBA" id="ARBA00023136"/>
    </source>
</evidence>
<evidence type="ECO:0000256" key="4">
    <source>
        <dbReference type="ARBA" id="ARBA00022692"/>
    </source>
</evidence>
<dbReference type="AlphaFoldDB" id="A0A730ZRL4"/>
<dbReference type="PANTHER" id="PTHR23523:SF2">
    <property type="entry name" value="2-NITROIMIDAZOLE TRANSPORTER"/>
    <property type="match status" value="1"/>
</dbReference>
<feature type="transmembrane region" description="Helical" evidence="7">
    <location>
        <begin position="49"/>
        <end position="70"/>
    </location>
</feature>
<dbReference type="Pfam" id="PF07690">
    <property type="entry name" value="MFS_1"/>
    <property type="match status" value="1"/>
</dbReference>
<dbReference type="InterPro" id="IPR011701">
    <property type="entry name" value="MFS"/>
</dbReference>
<feature type="transmembrane region" description="Helical" evidence="7">
    <location>
        <begin position="278"/>
        <end position="296"/>
    </location>
</feature>
<dbReference type="InterPro" id="IPR020846">
    <property type="entry name" value="MFS_dom"/>
</dbReference>
<feature type="transmembrane region" description="Helical" evidence="7">
    <location>
        <begin position="12"/>
        <end position="37"/>
    </location>
</feature>
<dbReference type="PANTHER" id="PTHR23523">
    <property type="match status" value="1"/>
</dbReference>
<feature type="domain" description="Major facilitator superfamily (MFS) profile" evidence="8">
    <location>
        <begin position="13"/>
        <end position="388"/>
    </location>
</feature>
<reference evidence="9" key="1">
    <citation type="journal article" date="2018" name="Genome Biol.">
        <title>SKESA: strategic k-mer extension for scrupulous assemblies.</title>
        <authorList>
            <person name="Souvorov A."/>
            <person name="Agarwala R."/>
            <person name="Lipman D.J."/>
        </authorList>
    </citation>
    <scope>NUCLEOTIDE SEQUENCE</scope>
    <source>
        <strain evidence="9">23-88</strain>
    </source>
</reference>
<accession>A0A730ZRL4</accession>
<feature type="transmembrane region" description="Helical" evidence="7">
    <location>
        <begin position="82"/>
        <end position="98"/>
    </location>
</feature>
<dbReference type="InterPro" id="IPR036259">
    <property type="entry name" value="MFS_trans_sf"/>
</dbReference>
<feature type="transmembrane region" description="Helical" evidence="7">
    <location>
        <begin position="254"/>
        <end position="271"/>
    </location>
</feature>
<sequence length="394" mass="41367">MTTALSPRGKQGALLIAGILMIATTLRVTFTGAAPLLETIRTDYGLSTAQTGLLTTLPLLAFALVSPLAASIARRFGMERSLFAAMLLICAGIALRSLPSATLLFAGTAIIGCGIALGNVLLPGLIKRDFSQHVARLTGAYSLTMGAAAALGSALVVPLALHGFGWRGALLMLMLFPLLAFLIWLPQWRTTRSANLSSSRALHVRGIWRSPLAWQVTLFLGLNSLIYYVIIGWLPTILISHGYSEAQAGSLHGLLQLATAAPGLAIPLILHRFNDQRWIAALVSLLCAVGAAGLWFVPGQAIIWTLLFGFGSGATMILGLTFIGLRASSAHQAAALSGMAQSVGYLLAACGPPVMGKLHDASGSWYLPLSGVTVLAIVMAIFGLYAGRDREIAS</sequence>
<feature type="transmembrane region" description="Helical" evidence="7">
    <location>
        <begin position="166"/>
        <end position="185"/>
    </location>
</feature>
<dbReference type="SUPFAM" id="SSF103473">
    <property type="entry name" value="MFS general substrate transporter"/>
    <property type="match status" value="1"/>
</dbReference>
<keyword evidence="6 7" id="KW-0472">Membrane</keyword>
<keyword evidence="3" id="KW-0997">Cell inner membrane</keyword>
<evidence type="ECO:0000256" key="2">
    <source>
        <dbReference type="ARBA" id="ARBA00022475"/>
    </source>
</evidence>